<reference evidence="4 5" key="1">
    <citation type="journal article" date="2017" name="PLoS Biol.">
        <title>The sea cucumber genome provides insights into morphological evolution and visceral regeneration.</title>
        <authorList>
            <person name="Zhang X."/>
            <person name="Sun L."/>
            <person name="Yuan J."/>
            <person name="Sun Y."/>
            <person name="Gao Y."/>
            <person name="Zhang L."/>
            <person name="Li S."/>
            <person name="Dai H."/>
            <person name="Hamel J.F."/>
            <person name="Liu C."/>
            <person name="Yu Y."/>
            <person name="Liu S."/>
            <person name="Lin W."/>
            <person name="Guo K."/>
            <person name="Jin S."/>
            <person name="Xu P."/>
            <person name="Storey K.B."/>
            <person name="Huan P."/>
            <person name="Zhang T."/>
            <person name="Zhou Y."/>
            <person name="Zhang J."/>
            <person name="Lin C."/>
            <person name="Li X."/>
            <person name="Xing L."/>
            <person name="Huo D."/>
            <person name="Sun M."/>
            <person name="Wang L."/>
            <person name="Mercier A."/>
            <person name="Li F."/>
            <person name="Yang H."/>
            <person name="Xiang J."/>
        </authorList>
    </citation>
    <scope>NUCLEOTIDE SEQUENCE [LARGE SCALE GENOMIC DNA]</scope>
    <source>
        <strain evidence="4">Shaxun</strain>
        <tissue evidence="4">Muscle</tissue>
    </source>
</reference>
<dbReference type="InterPro" id="IPR050780">
    <property type="entry name" value="Mucin_vWF_Thrombospondin_sf"/>
</dbReference>
<dbReference type="PANTHER" id="PTHR11339">
    <property type="entry name" value="EXTRACELLULAR MATRIX GLYCOPROTEIN RELATED"/>
    <property type="match status" value="1"/>
</dbReference>
<evidence type="ECO:0000313" key="4">
    <source>
        <dbReference type="EMBL" id="PIK53128.1"/>
    </source>
</evidence>
<dbReference type="PROSITE" id="PS51233">
    <property type="entry name" value="VWFD"/>
    <property type="match status" value="1"/>
</dbReference>
<dbReference type="Pfam" id="PF00094">
    <property type="entry name" value="VWD"/>
    <property type="match status" value="1"/>
</dbReference>
<dbReference type="SMART" id="SM00832">
    <property type="entry name" value="C8"/>
    <property type="match status" value="1"/>
</dbReference>
<proteinExistence type="predicted"/>
<feature type="domain" description="VWFD" evidence="3">
    <location>
        <begin position="1"/>
        <end position="164"/>
    </location>
</feature>
<keyword evidence="2" id="KW-0325">Glycoprotein</keyword>
<evidence type="ECO:0000256" key="1">
    <source>
        <dbReference type="ARBA" id="ARBA00023157"/>
    </source>
</evidence>
<dbReference type="STRING" id="307972.A0A2G8KYR3"/>
<comment type="caution">
    <text evidence="4">The sequence shown here is derived from an EMBL/GenBank/DDBJ whole genome shotgun (WGS) entry which is preliminary data.</text>
</comment>
<dbReference type="EMBL" id="MRZV01000299">
    <property type="protein sequence ID" value="PIK53128.1"/>
    <property type="molecule type" value="Genomic_DNA"/>
</dbReference>
<keyword evidence="1" id="KW-1015">Disulfide bond</keyword>
<organism evidence="4 5">
    <name type="scientific">Stichopus japonicus</name>
    <name type="common">Sea cucumber</name>
    <dbReference type="NCBI Taxonomy" id="307972"/>
    <lineage>
        <taxon>Eukaryota</taxon>
        <taxon>Metazoa</taxon>
        <taxon>Echinodermata</taxon>
        <taxon>Eleutherozoa</taxon>
        <taxon>Echinozoa</taxon>
        <taxon>Holothuroidea</taxon>
        <taxon>Aspidochirotacea</taxon>
        <taxon>Aspidochirotida</taxon>
        <taxon>Stichopodidae</taxon>
        <taxon>Apostichopus</taxon>
    </lineage>
</organism>
<protein>
    <submittedName>
        <fullName evidence="4">Putative zonadhesin</fullName>
    </submittedName>
</protein>
<dbReference type="AlphaFoldDB" id="A0A2G8KYR3"/>
<dbReference type="GO" id="GO:0005615">
    <property type="term" value="C:extracellular space"/>
    <property type="evidence" value="ECO:0007669"/>
    <property type="project" value="TreeGrafter"/>
</dbReference>
<evidence type="ECO:0000313" key="5">
    <source>
        <dbReference type="Proteomes" id="UP000230750"/>
    </source>
</evidence>
<gene>
    <name evidence="4" type="ORF">BSL78_09952</name>
</gene>
<dbReference type="InterPro" id="IPR014853">
    <property type="entry name" value="VWF/SSPO/ZAN-like_Cys-rich_dom"/>
</dbReference>
<name>A0A2G8KYR3_STIJA</name>
<dbReference type="Pfam" id="PF08742">
    <property type="entry name" value="C8"/>
    <property type="match status" value="1"/>
</dbReference>
<sequence length="284" mass="30990">MTFQSGCEYVLAEHTVSQSEASGLYPFKLMARHYKRKSTDHVTYLRWIRLRIDNVNYKLMNKQLFIGSDVEQTPYYTDHMSIVLRPDNAMILTTDFGLSVEFKGYTASVSLDKAYSGQVTGLCGDCDGDASNDCEGNGDEAIAQCTSAWATGECDPLVPYDGCLENPDNVDQATEYCGILTDDSGPFKVCRDVVDMNELVSACGYDLCVTLPSKALLCDHLDNAARVCNEAGVNVGDWRDLAKVCANKCPAGTIYNSCGNPSPKHALAKQPIVDLTVLTSVNVL</sequence>
<dbReference type="InterPro" id="IPR001846">
    <property type="entry name" value="VWF_type-D"/>
</dbReference>
<dbReference type="OrthoDB" id="6114226at2759"/>
<accession>A0A2G8KYR3</accession>
<evidence type="ECO:0000256" key="2">
    <source>
        <dbReference type="ARBA" id="ARBA00023180"/>
    </source>
</evidence>
<dbReference type="GO" id="GO:0031012">
    <property type="term" value="C:extracellular matrix"/>
    <property type="evidence" value="ECO:0007669"/>
    <property type="project" value="TreeGrafter"/>
</dbReference>
<keyword evidence="5" id="KW-1185">Reference proteome</keyword>
<evidence type="ECO:0000259" key="3">
    <source>
        <dbReference type="PROSITE" id="PS51233"/>
    </source>
</evidence>
<dbReference type="Proteomes" id="UP000230750">
    <property type="component" value="Unassembled WGS sequence"/>
</dbReference>
<dbReference type="PANTHER" id="PTHR11339:SF373">
    <property type="entry name" value="VWFD DOMAIN-CONTAINING PROTEIN"/>
    <property type="match status" value="1"/>
</dbReference>